<comment type="caution">
    <text evidence="2">The sequence shown here is derived from an EMBL/GenBank/DDBJ whole genome shotgun (WGS) entry which is preliminary data.</text>
</comment>
<evidence type="ECO:0000256" key="1">
    <source>
        <dbReference type="SAM" id="MobiDB-lite"/>
    </source>
</evidence>
<dbReference type="Proteomes" id="UP000604825">
    <property type="component" value="Unassembled WGS sequence"/>
</dbReference>
<accession>A0A811QNB9</accession>
<protein>
    <submittedName>
        <fullName evidence="2">Uncharacterized protein</fullName>
    </submittedName>
</protein>
<dbReference type="AlphaFoldDB" id="A0A811QNB9"/>
<sequence>MSSDQKSDVPGGYFVGHPTNHAAEKTEEPPHAAGEQNPATAQTPGGRFMLCRFNSFIRIMDPDMHTSLLSLLDCCFIDKLNWTHLCYLSECKITSLGVRGAITSSNRKQCRSKPLSRALQASWPNGNPNL</sequence>
<feature type="region of interest" description="Disordered" evidence="1">
    <location>
        <begin position="1"/>
        <end position="45"/>
    </location>
</feature>
<evidence type="ECO:0000313" key="3">
    <source>
        <dbReference type="Proteomes" id="UP000604825"/>
    </source>
</evidence>
<dbReference type="OrthoDB" id="664120at2759"/>
<dbReference type="EMBL" id="CAJGYO010000010">
    <property type="protein sequence ID" value="CAD6257489.1"/>
    <property type="molecule type" value="Genomic_DNA"/>
</dbReference>
<reference evidence="2" key="1">
    <citation type="submission" date="2020-10" db="EMBL/GenBank/DDBJ databases">
        <authorList>
            <person name="Han B."/>
            <person name="Lu T."/>
            <person name="Zhao Q."/>
            <person name="Huang X."/>
            <person name="Zhao Y."/>
        </authorList>
    </citation>
    <scope>NUCLEOTIDE SEQUENCE</scope>
</reference>
<gene>
    <name evidence="2" type="ORF">NCGR_LOCUS40974</name>
</gene>
<evidence type="ECO:0000313" key="2">
    <source>
        <dbReference type="EMBL" id="CAD6257489.1"/>
    </source>
</evidence>
<organism evidence="2 3">
    <name type="scientific">Miscanthus lutarioriparius</name>
    <dbReference type="NCBI Taxonomy" id="422564"/>
    <lineage>
        <taxon>Eukaryota</taxon>
        <taxon>Viridiplantae</taxon>
        <taxon>Streptophyta</taxon>
        <taxon>Embryophyta</taxon>
        <taxon>Tracheophyta</taxon>
        <taxon>Spermatophyta</taxon>
        <taxon>Magnoliopsida</taxon>
        <taxon>Liliopsida</taxon>
        <taxon>Poales</taxon>
        <taxon>Poaceae</taxon>
        <taxon>PACMAD clade</taxon>
        <taxon>Panicoideae</taxon>
        <taxon>Andropogonodae</taxon>
        <taxon>Andropogoneae</taxon>
        <taxon>Saccharinae</taxon>
        <taxon>Miscanthus</taxon>
    </lineage>
</organism>
<name>A0A811QNB9_9POAL</name>
<keyword evidence="3" id="KW-1185">Reference proteome</keyword>
<proteinExistence type="predicted"/>